<dbReference type="GeneID" id="62611859"/>
<name>A0A291LAC2_9CAUD</name>
<protein>
    <submittedName>
        <fullName evidence="1">Uncharacterized protein</fullName>
    </submittedName>
</protein>
<reference evidence="1 2" key="1">
    <citation type="submission" date="2017-09" db="EMBL/GenBank/DDBJ databases">
        <title>Phage vB_EcoM_PHB05 against multidrug-resistant shiga toxin-producing Escherichia.</title>
        <authorList>
            <person name="Chen Y."/>
            <person name="Song J."/>
            <person name="Wu B."/>
        </authorList>
    </citation>
    <scope>NUCLEOTIDE SEQUENCE [LARGE SCALE GENOMIC DNA]</scope>
    <source>
        <strain evidence="1">Wastewater</strain>
    </source>
</reference>
<keyword evidence="2" id="KW-1185">Reference proteome</keyword>
<sequence length="143" mass="16034">MSTLNSKITLKALINNGMNLDSGLSPKISMARLEQVTGLRQVSNGGKIIRDDAVPFNKFQIERHYDPVTASLTGVTFSGYRTAGYQRKVVAERIKSRKQKIATLKKLVEKDVSELLNLYETLETKGEDHKLFSKEDVSVIFTD</sequence>
<evidence type="ECO:0000313" key="1">
    <source>
        <dbReference type="EMBL" id="ATI15889.1"/>
    </source>
</evidence>
<dbReference type="RefSeq" id="YP_009984515.1">
    <property type="nucleotide sequence ID" value="NC_052652.1"/>
</dbReference>
<proteinExistence type="predicted"/>
<dbReference type="Proteomes" id="UP000230824">
    <property type="component" value="Segment"/>
</dbReference>
<dbReference type="EMBL" id="MF805809">
    <property type="protein sequence ID" value="ATI15889.1"/>
    <property type="molecule type" value="Genomic_DNA"/>
</dbReference>
<accession>A0A291LAC2</accession>
<organism evidence="1 2">
    <name type="scientific">Escherichia phage vB_EcoM_PHB05</name>
    <dbReference type="NCBI Taxonomy" id="2041347"/>
    <lineage>
        <taxon>Viruses</taxon>
        <taxon>Duplodnaviria</taxon>
        <taxon>Heunggongvirae</taxon>
        <taxon>Uroviricota</taxon>
        <taxon>Caudoviricetes</taxon>
        <taxon>Stephanstirmvirinae</taxon>
        <taxon>Justusliebigvirus</taxon>
        <taxon>Justusliebigvirus PHB05</taxon>
    </lineage>
</organism>
<dbReference type="KEGG" id="vg:62611859"/>
<evidence type="ECO:0000313" key="2">
    <source>
        <dbReference type="Proteomes" id="UP000230824"/>
    </source>
</evidence>